<comment type="caution">
    <text evidence="1">The sequence shown here is derived from an EMBL/GenBank/DDBJ whole genome shotgun (WGS) entry which is preliminary data.</text>
</comment>
<proteinExistence type="predicted"/>
<reference evidence="2" key="1">
    <citation type="journal article" date="2019" name="Int. J. Syst. Evol. Microbiol.">
        <title>The Global Catalogue of Microorganisms (GCM) 10K type strain sequencing project: providing services to taxonomists for standard genome sequencing and annotation.</title>
        <authorList>
            <consortium name="The Broad Institute Genomics Platform"/>
            <consortium name="The Broad Institute Genome Sequencing Center for Infectious Disease"/>
            <person name="Wu L."/>
            <person name="Ma J."/>
        </authorList>
    </citation>
    <scope>NUCLEOTIDE SEQUENCE [LARGE SCALE GENOMIC DNA]</scope>
    <source>
        <strain evidence="2">CGMCC 1.15420</strain>
    </source>
</reference>
<dbReference type="Gene3D" id="3.30.70.1110">
    <property type="entry name" value="Histidine kinase CheA-like, P2 response regulator-binding domain"/>
    <property type="match status" value="1"/>
</dbReference>
<dbReference type="EMBL" id="BMIW01000042">
    <property type="protein sequence ID" value="GGG15528.1"/>
    <property type="molecule type" value="Genomic_DNA"/>
</dbReference>
<protein>
    <submittedName>
        <fullName evidence="1">Uncharacterized protein</fullName>
    </submittedName>
</protein>
<dbReference type="InterPro" id="IPR037052">
    <property type="entry name" value="CheA-like_P2_sf"/>
</dbReference>
<accession>A0ABQ1W659</accession>
<keyword evidence="2" id="KW-1185">Reference proteome</keyword>
<organism evidence="1 2">
    <name type="scientific">Paenibacillus aceti</name>
    <dbReference type="NCBI Taxonomy" id="1820010"/>
    <lineage>
        <taxon>Bacteria</taxon>
        <taxon>Bacillati</taxon>
        <taxon>Bacillota</taxon>
        <taxon>Bacilli</taxon>
        <taxon>Bacillales</taxon>
        <taxon>Paenibacillaceae</taxon>
        <taxon>Paenibacillus</taxon>
    </lineage>
</organism>
<dbReference type="Proteomes" id="UP000608420">
    <property type="component" value="Unassembled WGS sequence"/>
</dbReference>
<evidence type="ECO:0000313" key="1">
    <source>
        <dbReference type="EMBL" id="GGG15528.1"/>
    </source>
</evidence>
<evidence type="ECO:0000313" key="2">
    <source>
        <dbReference type="Proteomes" id="UP000608420"/>
    </source>
</evidence>
<dbReference type="RefSeq" id="WP_120464577.1">
    <property type="nucleotide sequence ID" value="NZ_BMIW01000042.1"/>
</dbReference>
<name>A0ABQ1W659_9BACL</name>
<gene>
    <name evidence="1" type="ORF">GCM10010913_41820</name>
</gene>
<sequence length="115" mass="13482">MHRGPQIPEYPDVSDRELQAVVERDKRVISMQVTLSLDCEQPLQRICMIDAKLRAVYQVLDSNPKVPTWLGKEASSEVYRTSWLIATDTEPEYIKRWVELMLDVNQVEIAEYPYR</sequence>